<dbReference type="AlphaFoldDB" id="A0A0D0FYR8"/>
<evidence type="ECO:0000313" key="2">
    <source>
        <dbReference type="Proteomes" id="UP000032049"/>
    </source>
</evidence>
<protein>
    <submittedName>
        <fullName evidence="1">Uncharacterized protein</fullName>
    </submittedName>
</protein>
<keyword evidence="2" id="KW-1185">Reference proteome</keyword>
<comment type="caution">
    <text evidence="1">The sequence shown here is derived from an EMBL/GenBank/DDBJ whole genome shotgun (WGS) entry which is preliminary data.</text>
</comment>
<dbReference type="EMBL" id="JXRA01000030">
    <property type="protein sequence ID" value="KIO77684.1"/>
    <property type="molecule type" value="Genomic_DNA"/>
</dbReference>
<organism evidence="1 2">
    <name type="scientific">Pedobacter lusitanus</name>
    <dbReference type="NCBI Taxonomy" id="1503925"/>
    <lineage>
        <taxon>Bacteria</taxon>
        <taxon>Pseudomonadati</taxon>
        <taxon>Bacteroidota</taxon>
        <taxon>Sphingobacteriia</taxon>
        <taxon>Sphingobacteriales</taxon>
        <taxon>Sphingobacteriaceae</taxon>
        <taxon>Pedobacter</taxon>
    </lineage>
</organism>
<proteinExistence type="predicted"/>
<accession>A0A0D0FYR8</accession>
<gene>
    <name evidence="1" type="ORF">TH53_07840</name>
</gene>
<reference evidence="1 2" key="1">
    <citation type="submission" date="2015-01" db="EMBL/GenBank/DDBJ databases">
        <title>Draft genome sequence of Pedobacter sp. NL19 isolated from sludge of an effluent treatment pond in an abandoned uranium mine.</title>
        <authorList>
            <person name="Santos T."/>
            <person name="Caetano T."/>
            <person name="Covas C."/>
            <person name="Cruz A."/>
            <person name="Mendo S."/>
        </authorList>
    </citation>
    <scope>NUCLEOTIDE SEQUENCE [LARGE SCALE GENOMIC DNA]</scope>
    <source>
        <strain evidence="1 2">NL19</strain>
    </source>
</reference>
<sequence>MMDSSQLKTIIPMKNLELKNLGVQEMNTTEMSKIEGGGVIGDLFKELTGIATNLVKNTISFIGTQLGIIFGSL</sequence>
<name>A0A0D0FYR8_9SPHI</name>
<evidence type="ECO:0000313" key="1">
    <source>
        <dbReference type="EMBL" id="KIO77684.1"/>
    </source>
</evidence>
<dbReference type="Proteomes" id="UP000032049">
    <property type="component" value="Unassembled WGS sequence"/>
</dbReference>